<evidence type="ECO:0000256" key="1">
    <source>
        <dbReference type="SAM" id="SignalP"/>
    </source>
</evidence>
<feature type="domain" description="Glycoside hydrolase family 44 catalytic" evidence="2">
    <location>
        <begin position="247"/>
        <end position="490"/>
    </location>
</feature>
<dbReference type="InterPro" id="IPR013780">
    <property type="entry name" value="Glyco_hydro_b"/>
</dbReference>
<protein>
    <recommendedName>
        <fullName evidence="2">Glycoside hydrolase family 44 catalytic domain-containing protein</fullName>
    </recommendedName>
</protein>
<evidence type="ECO:0000313" key="4">
    <source>
        <dbReference type="Proteomes" id="UP000632222"/>
    </source>
</evidence>
<dbReference type="Pfam" id="PF12891">
    <property type="entry name" value="Glyco_hydro_44"/>
    <property type="match status" value="1"/>
</dbReference>
<dbReference type="SUPFAM" id="SSF49785">
    <property type="entry name" value="Galactose-binding domain-like"/>
    <property type="match status" value="1"/>
</dbReference>
<feature type="chain" id="PRO_5047320944" description="Glycoside hydrolase family 44 catalytic domain-containing protein" evidence="1">
    <location>
        <begin position="21"/>
        <end position="715"/>
    </location>
</feature>
<dbReference type="InterPro" id="IPR024745">
    <property type="entry name" value="GH44_cat"/>
</dbReference>
<dbReference type="InterPro" id="IPR008979">
    <property type="entry name" value="Galactose-bd-like_sf"/>
</dbReference>
<dbReference type="EMBL" id="BMOD01000003">
    <property type="protein sequence ID" value="GGJ29212.1"/>
    <property type="molecule type" value="Genomic_DNA"/>
</dbReference>
<feature type="signal peptide" evidence="1">
    <location>
        <begin position="1"/>
        <end position="20"/>
    </location>
</feature>
<keyword evidence="1" id="KW-0732">Signal</keyword>
<evidence type="ECO:0000259" key="2">
    <source>
        <dbReference type="Pfam" id="PF12891"/>
    </source>
</evidence>
<dbReference type="PROSITE" id="PS51257">
    <property type="entry name" value="PROKAR_LIPOPROTEIN"/>
    <property type="match status" value="1"/>
</dbReference>
<dbReference type="Gene3D" id="2.60.120.430">
    <property type="entry name" value="Galactose-binding lectin"/>
    <property type="match status" value="1"/>
</dbReference>
<reference evidence="4" key="1">
    <citation type="journal article" date="2019" name="Int. J. Syst. Evol. Microbiol.">
        <title>The Global Catalogue of Microorganisms (GCM) 10K type strain sequencing project: providing services to taxonomists for standard genome sequencing and annotation.</title>
        <authorList>
            <consortium name="The Broad Institute Genomics Platform"/>
            <consortium name="The Broad Institute Genome Sequencing Center for Infectious Disease"/>
            <person name="Wu L."/>
            <person name="Ma J."/>
        </authorList>
    </citation>
    <scope>NUCLEOTIDE SEQUENCE [LARGE SCALE GENOMIC DNA]</scope>
    <source>
        <strain evidence="4">JCM 14370</strain>
    </source>
</reference>
<organism evidence="3 4">
    <name type="scientific">Deinococcus roseus</name>
    <dbReference type="NCBI Taxonomy" id="392414"/>
    <lineage>
        <taxon>Bacteria</taxon>
        <taxon>Thermotogati</taxon>
        <taxon>Deinococcota</taxon>
        <taxon>Deinococci</taxon>
        <taxon>Deinococcales</taxon>
        <taxon>Deinococcaceae</taxon>
        <taxon>Deinococcus</taxon>
    </lineage>
</organism>
<dbReference type="RefSeq" id="WP_189001788.1">
    <property type="nucleotide sequence ID" value="NZ_BMOD01000003.1"/>
</dbReference>
<sequence>MHLKRLTLTIPLTLSLVACNTGTLTRTSVPSEVMPAALTNQSTVFADSLTAGYQNWSWSTTADFAATTPVQAGTRAMKVTFTAAWAGLYLHTDAPIDGSKVDTLRFYVHGGTTGNQAVRVVLEAGGSLLSQSFSLTAKPNVWTLVEIPLSNLGKPSSISGIAIQDTLGKAQPAFFLDEVMFYQKGTTPPPVALSLYVDAALARKPISPNIYGISFAGETLARDLKLPVRRWGGNRTSRFNYKVDADTTANDWYFEGYPVANSNPGILPRGNAVDLFIQQDKRTATSSLITVPMVGYVTRDRNITCGFSVSKYGAQQAVDPWHTDCGNGIKPDGSFITGNNPLDTSVASNSAFVQGWITYLTQTFGKAGAGGVKYYNLDNEPNLWNSTHRDVHPQPTSYDELLNKTIDYGSKIKAVDPAAQLLGPAEWGWSNYFYSARDAAAGGDWWNTRPDRKAHGDMELVAWYLQQLKAYETTNGKRLLDYLDLHYYPQSGVYNNDISAATRYKRLRSTRSLWDPTYLDESWIADKVNLIPRMKAWVNTYYPGTKLAIGEYNFGAPDDINGALTEADALGIFAREGMDMAVLWGTTFLGEGQAGYDPDRTPITYALRMYRNYDGLGSAFGDTYVHSASTDQAKLSIYAAERASDRAITIMMVNKQETVANITLQTKNITATNAKVFQYTAAALKSIVTKPDLTLSAGKVTTSLPASSITLLVIK</sequence>
<dbReference type="Gene3D" id="2.60.40.1180">
    <property type="entry name" value="Golgi alpha-mannosidase II"/>
    <property type="match status" value="1"/>
</dbReference>
<name>A0ABQ2D114_9DEIO</name>
<keyword evidence="4" id="KW-1185">Reference proteome</keyword>
<dbReference type="Proteomes" id="UP000632222">
    <property type="component" value="Unassembled WGS sequence"/>
</dbReference>
<comment type="caution">
    <text evidence="3">The sequence shown here is derived from an EMBL/GenBank/DDBJ whole genome shotgun (WGS) entry which is preliminary data.</text>
</comment>
<accession>A0ABQ2D114</accession>
<gene>
    <name evidence="3" type="ORF">GCM10008938_14160</name>
</gene>
<evidence type="ECO:0000313" key="3">
    <source>
        <dbReference type="EMBL" id="GGJ29212.1"/>
    </source>
</evidence>
<dbReference type="SUPFAM" id="SSF51445">
    <property type="entry name" value="(Trans)glycosidases"/>
    <property type="match status" value="1"/>
</dbReference>
<dbReference type="Gene3D" id="3.20.20.80">
    <property type="entry name" value="Glycosidases"/>
    <property type="match status" value="1"/>
</dbReference>
<proteinExistence type="predicted"/>
<dbReference type="InterPro" id="IPR017853">
    <property type="entry name" value="GH"/>
</dbReference>